<dbReference type="PROSITE" id="PS00678">
    <property type="entry name" value="WD_REPEATS_1"/>
    <property type="match status" value="1"/>
</dbReference>
<name>A0ABT8ZRI7_9SPHN</name>
<dbReference type="SUPFAM" id="SSF141571">
    <property type="entry name" value="Pentapeptide repeat-like"/>
    <property type="match status" value="1"/>
</dbReference>
<keyword evidence="5" id="KW-1185">Reference proteome</keyword>
<feature type="repeat" description="WD" evidence="3">
    <location>
        <begin position="542"/>
        <end position="583"/>
    </location>
</feature>
<dbReference type="CDD" id="cd00200">
    <property type="entry name" value="WD40"/>
    <property type="match status" value="2"/>
</dbReference>
<dbReference type="InterPro" id="IPR019775">
    <property type="entry name" value="WD40_repeat_CS"/>
</dbReference>
<dbReference type="PROSITE" id="PS50294">
    <property type="entry name" value="WD_REPEATS_REGION"/>
    <property type="match status" value="6"/>
</dbReference>
<accession>A0ABT8ZRI7</accession>
<dbReference type="SMART" id="SM00320">
    <property type="entry name" value="WD40"/>
    <property type="match status" value="14"/>
</dbReference>
<dbReference type="Pfam" id="PF00400">
    <property type="entry name" value="WD40"/>
    <property type="match status" value="8"/>
</dbReference>
<organism evidence="4 5">
    <name type="scientific">Sphingobium cyanobacteriorum</name>
    <dbReference type="NCBI Taxonomy" id="3063954"/>
    <lineage>
        <taxon>Bacteria</taxon>
        <taxon>Pseudomonadati</taxon>
        <taxon>Pseudomonadota</taxon>
        <taxon>Alphaproteobacteria</taxon>
        <taxon>Sphingomonadales</taxon>
        <taxon>Sphingomonadaceae</taxon>
        <taxon>Sphingobium</taxon>
    </lineage>
</organism>
<dbReference type="InterPro" id="IPR015943">
    <property type="entry name" value="WD40/YVTN_repeat-like_dom_sf"/>
</dbReference>
<dbReference type="SUPFAM" id="SSF50978">
    <property type="entry name" value="WD40 repeat-like"/>
    <property type="match status" value="2"/>
</dbReference>
<evidence type="ECO:0000256" key="2">
    <source>
        <dbReference type="ARBA" id="ARBA00022737"/>
    </source>
</evidence>
<evidence type="ECO:0000256" key="3">
    <source>
        <dbReference type="PROSITE-ProRule" id="PRU00221"/>
    </source>
</evidence>
<feature type="repeat" description="WD" evidence="3">
    <location>
        <begin position="930"/>
        <end position="964"/>
    </location>
</feature>
<keyword evidence="1 3" id="KW-0853">WD repeat</keyword>
<dbReference type="PRINTS" id="PR00320">
    <property type="entry name" value="GPROTEINBRPT"/>
</dbReference>
<comment type="caution">
    <text evidence="4">The sequence shown here is derived from an EMBL/GenBank/DDBJ whole genome shotgun (WGS) entry which is preliminary data.</text>
</comment>
<proteinExistence type="predicted"/>
<dbReference type="InterPro" id="IPR036322">
    <property type="entry name" value="WD40_repeat_dom_sf"/>
</dbReference>
<dbReference type="Proteomes" id="UP001176471">
    <property type="component" value="Unassembled WGS sequence"/>
</dbReference>
<feature type="repeat" description="WD" evidence="3">
    <location>
        <begin position="500"/>
        <end position="541"/>
    </location>
</feature>
<gene>
    <name evidence="4" type="ORF">Q4610_18780</name>
</gene>
<feature type="repeat" description="WD" evidence="3">
    <location>
        <begin position="457"/>
        <end position="497"/>
    </location>
</feature>
<feature type="repeat" description="WD" evidence="3">
    <location>
        <begin position="716"/>
        <end position="749"/>
    </location>
</feature>
<dbReference type="RefSeq" id="WP_304537400.1">
    <property type="nucleotide sequence ID" value="NZ_JAUQOM010000015.1"/>
</dbReference>
<feature type="repeat" description="WD" evidence="3">
    <location>
        <begin position="674"/>
        <end position="713"/>
    </location>
</feature>
<sequence>MGKADKSHNNNMPKYHSAFRDKLQKYFDNPPYTPTKNSLTRGDNVSYLGRPMKKFVWFPESFGPEIGVSASAVRRWLRRVSLPSLSNMKAVISTIFGPNPEQFTEEIEGFWESLRYCERVYKGDTEGVLTETGTGDGSSLRGNTSTKKLELPPVLQNLSEAGDQTSLPQSALNAEIEKLSVNEKAALFAIAATSTPLDENRLRGLLGLDGVNCAASLTKKYLVQRNGSLLTPSGAVTTLREALCQSLADDFQVRVPDMLAKVPLLDTREPEDALQRRLESVVYRLVAILVARGMSGSEIARRAEEMLKTARQGEYRDTFLAGNLVNLLACDRHRLSGMDLSGLHIKHAFLRHSELRGTDLSNAHLEYCVLADIFGSIWQVGFRDDDREVLASSASGIVRTWSVVTAGSIETYGGRQDAHFGWSFGFAVSADGQELASAGGDGEIRIWRRDGKLVDRLTGHQSRVRALAFRPDGSLISCSEDRRVLQWSRRYGEQARPAELYRHRDRTTTLALSANGRFLISGANGGEVVLYDFDNPSSRHCITPHLKEVRVVRFSTDSTHAISAGDDGKICIWHADSHSIVKEIRLNYDQPTKASCFIGESNEMFAAGTDDGWISIWKPPYEKPYYKWQAHASLIRSLASSSDGASLVSGGDDQTVMVWRFNEEHSDSALVRSFSGYSAEARAVAFVKRLIATAHDDGVVRIWDSETGKEAPPFLIEGHRGRIWSLAFFQNDQILVTGAEDGGVRAWRMGNRLPFWTGSEHEYRVFAVATRDGPTPLIASGGSDSRIKIWSIKQSNSLFTLGHDEGHTRRIRDLAFSPDGGLLCSVGEDNQILVWQEADDAWRCVARKSETSPVTSVRFSPDGGHIYWGTDAGLVAAWDRDADTIRYVSLSDKPVLSVGVTPRGDKLVAGMADGKIAVISSQTLTVLALEKAHDDWVEQVAVSPDGQTIASVSDDQTVRLWHLEYLSEKVPAMRARAPYDGLQIDGLTGITEIERGRLCALGALEAGGERDE</sequence>
<feature type="repeat" description="WD" evidence="3">
    <location>
        <begin position="628"/>
        <end position="669"/>
    </location>
</feature>
<dbReference type="InterPro" id="IPR020472">
    <property type="entry name" value="WD40_PAC1"/>
</dbReference>
<dbReference type="PANTHER" id="PTHR19848:SF8">
    <property type="entry name" value="F-BOX AND WD REPEAT DOMAIN CONTAINING 7"/>
    <property type="match status" value="1"/>
</dbReference>
<feature type="repeat" description="WD" evidence="3">
    <location>
        <begin position="758"/>
        <end position="800"/>
    </location>
</feature>
<dbReference type="InterPro" id="IPR001680">
    <property type="entry name" value="WD40_rpt"/>
</dbReference>
<evidence type="ECO:0000256" key="1">
    <source>
        <dbReference type="ARBA" id="ARBA00022574"/>
    </source>
</evidence>
<evidence type="ECO:0000313" key="4">
    <source>
        <dbReference type="EMBL" id="MDO7837093.1"/>
    </source>
</evidence>
<dbReference type="Gene3D" id="2.130.10.10">
    <property type="entry name" value="YVTN repeat-like/Quinoprotein amine dehydrogenase"/>
    <property type="match status" value="5"/>
</dbReference>
<evidence type="ECO:0000313" key="5">
    <source>
        <dbReference type="Proteomes" id="UP001176471"/>
    </source>
</evidence>
<reference evidence="4" key="1">
    <citation type="submission" date="2023-07" db="EMBL/GenBank/DDBJ databases">
        <title>Bacterial whole genome sequence for Sphingobium sp. HBC34.</title>
        <authorList>
            <person name="Le V."/>
            <person name="Ko S.-R."/>
            <person name="Ahn C.-Y."/>
            <person name="Oh H.-M."/>
        </authorList>
    </citation>
    <scope>NUCLEOTIDE SEQUENCE</scope>
    <source>
        <strain evidence="4">HBC34</strain>
    </source>
</reference>
<dbReference type="PANTHER" id="PTHR19848">
    <property type="entry name" value="WD40 REPEAT PROTEIN"/>
    <property type="match status" value="1"/>
</dbReference>
<keyword evidence="2" id="KW-0677">Repeat</keyword>
<feature type="repeat" description="WD" evidence="3">
    <location>
        <begin position="804"/>
        <end position="836"/>
    </location>
</feature>
<protein>
    <submittedName>
        <fullName evidence="4">WD40 repeat domain-containing protein</fullName>
    </submittedName>
</protein>
<dbReference type="PROSITE" id="PS50082">
    <property type="entry name" value="WD_REPEATS_2"/>
    <property type="match status" value="10"/>
</dbReference>
<feature type="repeat" description="WD" evidence="3">
    <location>
        <begin position="416"/>
        <end position="447"/>
    </location>
</feature>
<dbReference type="EMBL" id="JAUQOM010000015">
    <property type="protein sequence ID" value="MDO7837093.1"/>
    <property type="molecule type" value="Genomic_DNA"/>
</dbReference>